<reference evidence="3 4" key="1">
    <citation type="submission" date="2013-02" db="EMBL/GenBank/DDBJ databases">
        <title>Draft Genome Sequence of Streptomyces aurantiacus, Which Produces Setomimycin.</title>
        <authorList>
            <person name="Gruening B.A."/>
            <person name="Praeg A."/>
            <person name="Erxleben A."/>
            <person name="Guenther S."/>
            <person name="Mueller M."/>
        </authorList>
    </citation>
    <scope>NUCLEOTIDE SEQUENCE [LARGE SCALE GENOMIC DNA]</scope>
    <source>
        <strain evidence="3 4">JA 4570</strain>
    </source>
</reference>
<dbReference type="EMBL" id="AOPZ01000497">
    <property type="protein sequence ID" value="EPH39709.1"/>
    <property type="molecule type" value="Genomic_DNA"/>
</dbReference>
<feature type="compositionally biased region" description="Basic and acidic residues" evidence="1">
    <location>
        <begin position="105"/>
        <end position="118"/>
    </location>
</feature>
<keyword evidence="4" id="KW-1185">Reference proteome</keyword>
<comment type="caution">
    <text evidence="3">The sequence shown here is derived from an EMBL/GenBank/DDBJ whole genome shotgun (WGS) entry which is preliminary data.</text>
</comment>
<feature type="compositionally biased region" description="Basic residues" evidence="1">
    <location>
        <begin position="37"/>
        <end position="52"/>
    </location>
</feature>
<evidence type="ECO:0000313" key="3">
    <source>
        <dbReference type="EMBL" id="EPH39709.1"/>
    </source>
</evidence>
<dbReference type="PANTHER" id="PTHR43591">
    <property type="entry name" value="METHYLTRANSFERASE"/>
    <property type="match status" value="1"/>
</dbReference>
<sequence>MNGRQGESAMTVTGRANGGEDVAHGAGAGAGQGDGHKHGHGHGQGHGGGHHHGGAEIDWAVMAPVLEQNAEVTAPVYREVAAWLREVRKTRHVREEGGARGARGARAEDGGREADRPVAPDLADPALIVDAGSGPGVVSCLFAEEFPRSRVIAADPEEALLERTAARAARLGLADRVGTHRAELPDGLGELPPADLIWAARSVHHVGDQGAALAALADRLAPGGALAILEGGLAPRSLPRDFGVGRPGFQARLDAATEDWFARMRAALPGAKETTEDWRALLTAAGLRHVATRSFLLDLPAPLDDAARAHVISTFERYHTLAEDTADGDTAGTDGLDPDDAATLGRLLDPEDEESLHRRADLFLLTAHTVHVAVKEN</sequence>
<gene>
    <name evidence="3" type="ORF">STRAU_7232</name>
</gene>
<proteinExistence type="predicted"/>
<dbReference type="PANTHER" id="PTHR43591:SF24">
    <property type="entry name" value="2-METHOXY-6-POLYPRENYL-1,4-BENZOQUINOL METHYLASE, MITOCHONDRIAL"/>
    <property type="match status" value="1"/>
</dbReference>
<dbReference type="Proteomes" id="UP000014629">
    <property type="component" value="Unassembled WGS sequence"/>
</dbReference>
<dbReference type="Pfam" id="PF08242">
    <property type="entry name" value="Methyltransf_12"/>
    <property type="match status" value="1"/>
</dbReference>
<accession>S3ZAV5</accession>
<evidence type="ECO:0000313" key="4">
    <source>
        <dbReference type="Proteomes" id="UP000014629"/>
    </source>
</evidence>
<organism evidence="3 4">
    <name type="scientific">Streptomyces aurantiacus JA 4570</name>
    <dbReference type="NCBI Taxonomy" id="1286094"/>
    <lineage>
        <taxon>Bacteria</taxon>
        <taxon>Bacillati</taxon>
        <taxon>Actinomycetota</taxon>
        <taxon>Actinomycetes</taxon>
        <taxon>Kitasatosporales</taxon>
        <taxon>Streptomycetaceae</taxon>
        <taxon>Streptomyces</taxon>
        <taxon>Streptomyces aurantiacus group</taxon>
    </lineage>
</organism>
<dbReference type="PATRIC" id="fig|1286094.4.peg.7157"/>
<dbReference type="SUPFAM" id="SSF53335">
    <property type="entry name" value="S-adenosyl-L-methionine-dependent methyltransferases"/>
    <property type="match status" value="1"/>
</dbReference>
<evidence type="ECO:0000259" key="2">
    <source>
        <dbReference type="Pfam" id="PF08242"/>
    </source>
</evidence>
<dbReference type="InterPro" id="IPR029063">
    <property type="entry name" value="SAM-dependent_MTases_sf"/>
</dbReference>
<dbReference type="InterPro" id="IPR013217">
    <property type="entry name" value="Methyltransf_12"/>
</dbReference>
<feature type="region of interest" description="Disordered" evidence="1">
    <location>
        <begin position="93"/>
        <end position="118"/>
    </location>
</feature>
<feature type="region of interest" description="Disordered" evidence="1">
    <location>
        <begin position="1"/>
        <end position="54"/>
    </location>
</feature>
<dbReference type="Gene3D" id="3.40.50.150">
    <property type="entry name" value="Vaccinia Virus protein VP39"/>
    <property type="match status" value="1"/>
</dbReference>
<dbReference type="AlphaFoldDB" id="S3ZAV5"/>
<evidence type="ECO:0000256" key="1">
    <source>
        <dbReference type="SAM" id="MobiDB-lite"/>
    </source>
</evidence>
<dbReference type="GO" id="GO:0008168">
    <property type="term" value="F:methyltransferase activity"/>
    <property type="evidence" value="ECO:0007669"/>
    <property type="project" value="TreeGrafter"/>
</dbReference>
<feature type="domain" description="Methyltransferase type 12" evidence="2">
    <location>
        <begin position="129"/>
        <end position="226"/>
    </location>
</feature>
<protein>
    <recommendedName>
        <fullName evidence="2">Methyltransferase type 12 domain-containing protein</fullName>
    </recommendedName>
</protein>
<name>S3ZAV5_9ACTN</name>